<reference evidence="3" key="1">
    <citation type="journal article" date="2019" name="Int. J. Syst. Evol. Microbiol.">
        <title>The Global Catalogue of Microorganisms (GCM) 10K type strain sequencing project: providing services to taxonomists for standard genome sequencing and annotation.</title>
        <authorList>
            <consortium name="The Broad Institute Genomics Platform"/>
            <consortium name="The Broad Institute Genome Sequencing Center for Infectious Disease"/>
            <person name="Wu L."/>
            <person name="Ma J."/>
        </authorList>
    </citation>
    <scope>NUCLEOTIDE SEQUENCE [LARGE SCALE GENOMIC DNA]</scope>
    <source>
        <strain evidence="3">CGMCC 1.16275</strain>
    </source>
</reference>
<evidence type="ECO:0000313" key="2">
    <source>
        <dbReference type="EMBL" id="MFC7332021.1"/>
    </source>
</evidence>
<dbReference type="Proteomes" id="UP001596456">
    <property type="component" value="Unassembled WGS sequence"/>
</dbReference>
<dbReference type="SUPFAM" id="SSF52540">
    <property type="entry name" value="P-loop containing nucleoside triphosphate hydrolases"/>
    <property type="match status" value="1"/>
</dbReference>
<dbReference type="PANTHER" id="PTHR11669">
    <property type="entry name" value="REPLICATION FACTOR C / DNA POLYMERASE III GAMMA-TAU SUBUNIT"/>
    <property type="match status" value="1"/>
</dbReference>
<evidence type="ECO:0000313" key="3">
    <source>
        <dbReference type="Proteomes" id="UP001596456"/>
    </source>
</evidence>
<dbReference type="GO" id="GO:0003887">
    <property type="term" value="F:DNA-directed DNA polymerase activity"/>
    <property type="evidence" value="ECO:0007669"/>
    <property type="project" value="UniProtKB-EC"/>
</dbReference>
<keyword evidence="3" id="KW-1185">Reference proteome</keyword>
<dbReference type="Pfam" id="PF13177">
    <property type="entry name" value="DNA_pol3_delta2"/>
    <property type="match status" value="1"/>
</dbReference>
<dbReference type="NCBIfam" id="NF005677">
    <property type="entry name" value="PRK07471.1"/>
    <property type="match status" value="1"/>
</dbReference>
<organism evidence="2 3">
    <name type="scientific">Rhodocista pekingensis</name>
    <dbReference type="NCBI Taxonomy" id="201185"/>
    <lineage>
        <taxon>Bacteria</taxon>
        <taxon>Pseudomonadati</taxon>
        <taxon>Pseudomonadota</taxon>
        <taxon>Alphaproteobacteria</taxon>
        <taxon>Rhodospirillales</taxon>
        <taxon>Azospirillaceae</taxon>
        <taxon>Rhodocista</taxon>
    </lineage>
</organism>
<dbReference type="EMBL" id="JBHTCM010000004">
    <property type="protein sequence ID" value="MFC7332021.1"/>
    <property type="molecule type" value="Genomic_DNA"/>
</dbReference>
<feature type="region of interest" description="Disordered" evidence="1">
    <location>
        <begin position="1"/>
        <end position="20"/>
    </location>
</feature>
<dbReference type="InterPro" id="IPR050238">
    <property type="entry name" value="DNA_Rep/Repair_Clamp_Loader"/>
</dbReference>
<gene>
    <name evidence="2" type="ORF">ACFQPS_02510</name>
</gene>
<name>A0ABW2KRV7_9PROT</name>
<comment type="caution">
    <text evidence="2">The sequence shown here is derived from an EMBL/GenBank/DDBJ whole genome shotgun (WGS) entry which is preliminary data.</text>
</comment>
<dbReference type="InterPro" id="IPR027417">
    <property type="entry name" value="P-loop_NTPase"/>
</dbReference>
<proteinExistence type="predicted"/>
<sequence length="373" mass="40689">MSRPEDGGDDPFAPRRNPHLVGHDQAERLLLESWASGRMHHAWLIGGPPGIGKATLAFRMARFVLKQGMTGGGDAGLFGAPPPPVSLAVDTEHPVARRIAAGGHADLLTVQRTWDEKRKRFKRDLPVDEVRRIAPFLRLTSAEGGWRVVVVDGADQMNLSGQNALLKILEEPPARSLILMAADNVGSLLPTIRSRSRKLMLEPLPEATVVSLLGRYAPELDREAQIALARLAEGSIGRALDLHHAGGLDLYRQMLGLLETLPRLDVLAAYGFIDKVLRGNDDAAWSAVTDLLVWWLGRLARTTARGQLPGEVVAGEGPLIARLVEPARRDGGLDRWVEVWENTTRLFARADSANLDRRQVLLNALLSIEAAAA</sequence>
<accession>A0ABW2KRV7</accession>
<dbReference type="PANTHER" id="PTHR11669:SF8">
    <property type="entry name" value="DNA POLYMERASE III SUBUNIT DELTA"/>
    <property type="match status" value="1"/>
</dbReference>
<keyword evidence="2" id="KW-0808">Transferase</keyword>
<dbReference type="Gene3D" id="3.40.50.300">
    <property type="entry name" value="P-loop containing nucleotide triphosphate hydrolases"/>
    <property type="match status" value="1"/>
</dbReference>
<protein>
    <submittedName>
        <fullName evidence="2">DNA polymerase III subunit delta</fullName>
        <ecNumber evidence="2">2.7.7.7</ecNumber>
    </submittedName>
</protein>
<dbReference type="EC" id="2.7.7.7" evidence="2"/>
<evidence type="ECO:0000256" key="1">
    <source>
        <dbReference type="SAM" id="MobiDB-lite"/>
    </source>
</evidence>
<keyword evidence="2" id="KW-0548">Nucleotidyltransferase</keyword>
<dbReference type="RefSeq" id="WP_377356164.1">
    <property type="nucleotide sequence ID" value="NZ_JBHTCM010000004.1"/>
</dbReference>